<proteinExistence type="predicted"/>
<reference evidence="1" key="1">
    <citation type="submission" date="2013-05" db="EMBL/GenBank/DDBJ databases">
        <title>Draft genome sequences of six wheat associated Fusarium spp. isolates.</title>
        <authorList>
            <person name="Moolhuijzen P.M."/>
            <person name="Manners J.M."/>
            <person name="Wilcox S."/>
            <person name="Bellgard M.I."/>
            <person name="Gardiner D.M."/>
        </authorList>
    </citation>
    <scope>NUCLEOTIDE SEQUENCE</scope>
    <source>
        <strain evidence="1">CS3487</strain>
        <strain evidence="1">CS3487</strain>
    </source>
</reference>
<organism evidence="1">
    <name type="scientific">Fusarium pseudograminearum CS3487</name>
    <dbReference type="NCBI Taxonomy" id="1318458"/>
    <lineage>
        <taxon>Eukaryota</taxon>
        <taxon>Fungi</taxon>
        <taxon>Dikarya</taxon>
        <taxon>Ascomycota</taxon>
        <taxon>Pezizomycotina</taxon>
        <taxon>Sordariomycetes</taxon>
        <taxon>Hypocreomycetidae</taxon>
        <taxon>Hypocreales</taxon>
        <taxon>Nectriaceae</taxon>
        <taxon>Fusarium</taxon>
    </lineage>
</organism>
<name>A0A096PDV0_FUSPS</name>
<comment type="caution">
    <text evidence="1">The sequence shown here is derived from an EMBL/GenBank/DDBJ whole genome shotgun (WGS) entry which is preliminary data.</text>
</comment>
<sequence>MSIESNKLDNIHTETAVLDKPCKFCKVLELDDALYGGEIKNNGNRGPFVDFDRYKDGTAALVLEER</sequence>
<dbReference type="EMBL" id="CBME010001007">
    <property type="protein sequence ID" value="CEG02848.1"/>
    <property type="molecule type" value="Genomic_DNA"/>
</dbReference>
<accession>A0A096PDV0</accession>
<evidence type="ECO:0000313" key="1">
    <source>
        <dbReference type="EMBL" id="CEG02848.1"/>
    </source>
</evidence>
<dbReference type="AlphaFoldDB" id="A0A096PDV0"/>
<gene>
    <name evidence="1" type="ORF">BN848_0064640</name>
</gene>
<protein>
    <submittedName>
        <fullName evidence="1">WGS project CBME000000000 data, contig CS3487_c001012</fullName>
    </submittedName>
</protein>